<organism evidence="2 3">
    <name type="scientific">Asaia krungthepensis NRIC 0535</name>
    <dbReference type="NCBI Taxonomy" id="1307925"/>
    <lineage>
        <taxon>Bacteria</taxon>
        <taxon>Pseudomonadati</taxon>
        <taxon>Pseudomonadota</taxon>
        <taxon>Alphaproteobacteria</taxon>
        <taxon>Acetobacterales</taxon>
        <taxon>Acetobacteraceae</taxon>
        <taxon>Asaia</taxon>
    </lineage>
</organism>
<dbReference type="Proteomes" id="UP001062776">
    <property type="component" value="Unassembled WGS sequence"/>
</dbReference>
<dbReference type="SUPFAM" id="SSF46626">
    <property type="entry name" value="Cytochrome c"/>
    <property type="match status" value="1"/>
</dbReference>
<proteinExistence type="predicted"/>
<sequence>MTRIRFPDFCLAAALALLGVAFPGPARAAIQSHTVTNYLTHCGGCHGIEGISGKTFVPTLRDQVGWFACSPEGRDYLVRVPGISMSLIRDDQELADVLNFVLFRLGGISTPQGTKPFTAQEVHVLRAKPLQTDDLMALRAEVLSRARAACPH</sequence>
<dbReference type="EMBL" id="BAPV01000001">
    <property type="protein sequence ID" value="GBQ82592.1"/>
    <property type="molecule type" value="Genomic_DNA"/>
</dbReference>
<dbReference type="Gene3D" id="1.10.760.10">
    <property type="entry name" value="Cytochrome c-like domain"/>
    <property type="match status" value="1"/>
</dbReference>
<protein>
    <submittedName>
        <fullName evidence="2">Cytochrome c class I</fullName>
    </submittedName>
</protein>
<dbReference type="RefSeq" id="WP_264813845.1">
    <property type="nucleotide sequence ID" value="NZ_BAPV01000001.1"/>
</dbReference>
<name>A0ABQ0PVE5_9PROT</name>
<keyword evidence="3" id="KW-1185">Reference proteome</keyword>
<evidence type="ECO:0000256" key="1">
    <source>
        <dbReference type="SAM" id="SignalP"/>
    </source>
</evidence>
<dbReference type="InterPro" id="IPR036909">
    <property type="entry name" value="Cyt_c-like_dom_sf"/>
</dbReference>
<evidence type="ECO:0000313" key="3">
    <source>
        <dbReference type="Proteomes" id="UP001062776"/>
    </source>
</evidence>
<reference evidence="2" key="1">
    <citation type="submission" date="2013-04" db="EMBL/GenBank/DDBJ databases">
        <title>The genome sequencing project of 58 acetic acid bacteria.</title>
        <authorList>
            <person name="Okamoto-Kainuma A."/>
            <person name="Ishikawa M."/>
            <person name="Umino S."/>
            <person name="Koizumi Y."/>
            <person name="Shiwa Y."/>
            <person name="Yoshikawa H."/>
            <person name="Matsutani M."/>
            <person name="Matsushita K."/>
        </authorList>
    </citation>
    <scope>NUCLEOTIDE SEQUENCE</scope>
    <source>
        <strain evidence="2">NRIC 0535</strain>
    </source>
</reference>
<gene>
    <name evidence="2" type="ORF">AA0535_0025</name>
</gene>
<accession>A0ABQ0PVE5</accession>
<feature type="signal peptide" evidence="1">
    <location>
        <begin position="1"/>
        <end position="28"/>
    </location>
</feature>
<feature type="chain" id="PRO_5045320616" evidence="1">
    <location>
        <begin position="29"/>
        <end position="152"/>
    </location>
</feature>
<keyword evidence="1" id="KW-0732">Signal</keyword>
<comment type="caution">
    <text evidence="2">The sequence shown here is derived from an EMBL/GenBank/DDBJ whole genome shotgun (WGS) entry which is preliminary data.</text>
</comment>
<evidence type="ECO:0000313" key="2">
    <source>
        <dbReference type="EMBL" id="GBQ82592.1"/>
    </source>
</evidence>